<dbReference type="Proteomes" id="UP000076722">
    <property type="component" value="Unassembled WGS sequence"/>
</dbReference>
<protein>
    <recommendedName>
        <fullName evidence="1">F-box domain-containing protein</fullName>
    </recommendedName>
</protein>
<dbReference type="Gene3D" id="3.80.10.10">
    <property type="entry name" value="Ribonuclease Inhibitor"/>
    <property type="match status" value="1"/>
</dbReference>
<name>A0A164ZS00_9AGAM</name>
<sequence>MSLVCLPSEILDAALCNLQPPDLVAVASAHSRLAPFAQRLLYRELNLQSSSVALRVLRTLARSPYIARFVRVFHLRLPPAHDALLLAPFHRLLATALSSMTALQHLSLYINPEASSCILQRCSTVTYPHLRSFVSNFTWSDQLVRFLEGTPDLVELGVGAHCHRASAPRPSLTPHLSIFSGSCDTARSLMQHHRFKNLYLHSGTLTEDIIQHSLSQSTELHSLTAIVGSFSVTTLSSITQACPSLAQLRLWTTTDLDNDFIMAVSDPISHLLASTPTMTTFELSGFHWNAGAKWKCPVVPVSGEEADQEGDAELDQGYWVY</sequence>
<dbReference type="PROSITE" id="PS50181">
    <property type="entry name" value="FBOX"/>
    <property type="match status" value="1"/>
</dbReference>
<dbReference type="STRING" id="1314777.A0A164ZS00"/>
<feature type="domain" description="F-box" evidence="1">
    <location>
        <begin position="1"/>
        <end position="45"/>
    </location>
</feature>
<dbReference type="EMBL" id="KV419396">
    <property type="protein sequence ID" value="KZS98001.1"/>
    <property type="molecule type" value="Genomic_DNA"/>
</dbReference>
<reference evidence="2 3" key="1">
    <citation type="journal article" date="2016" name="Mol. Biol. Evol.">
        <title>Comparative Genomics of Early-Diverging Mushroom-Forming Fungi Provides Insights into the Origins of Lignocellulose Decay Capabilities.</title>
        <authorList>
            <person name="Nagy L.G."/>
            <person name="Riley R."/>
            <person name="Tritt A."/>
            <person name="Adam C."/>
            <person name="Daum C."/>
            <person name="Floudas D."/>
            <person name="Sun H."/>
            <person name="Yadav J.S."/>
            <person name="Pangilinan J."/>
            <person name="Larsson K.H."/>
            <person name="Matsuura K."/>
            <person name="Barry K."/>
            <person name="Labutti K."/>
            <person name="Kuo R."/>
            <person name="Ohm R.A."/>
            <person name="Bhattacharya S.S."/>
            <person name="Shirouzu T."/>
            <person name="Yoshinaga Y."/>
            <person name="Martin F.M."/>
            <person name="Grigoriev I.V."/>
            <person name="Hibbett D.S."/>
        </authorList>
    </citation>
    <scope>NUCLEOTIDE SEQUENCE [LARGE SCALE GENOMIC DNA]</scope>
    <source>
        <strain evidence="2 3">HHB9708</strain>
    </source>
</reference>
<evidence type="ECO:0000259" key="1">
    <source>
        <dbReference type="PROSITE" id="PS50181"/>
    </source>
</evidence>
<dbReference type="OrthoDB" id="613763at2759"/>
<dbReference type="InterPro" id="IPR001810">
    <property type="entry name" value="F-box_dom"/>
</dbReference>
<organism evidence="2 3">
    <name type="scientific">Sistotremastrum niveocremeum HHB9708</name>
    <dbReference type="NCBI Taxonomy" id="1314777"/>
    <lineage>
        <taxon>Eukaryota</taxon>
        <taxon>Fungi</taxon>
        <taxon>Dikarya</taxon>
        <taxon>Basidiomycota</taxon>
        <taxon>Agaricomycotina</taxon>
        <taxon>Agaricomycetes</taxon>
        <taxon>Sistotremastrales</taxon>
        <taxon>Sistotremastraceae</taxon>
        <taxon>Sertulicium</taxon>
        <taxon>Sertulicium niveocremeum</taxon>
    </lineage>
</organism>
<accession>A0A164ZS00</accession>
<evidence type="ECO:0000313" key="3">
    <source>
        <dbReference type="Proteomes" id="UP000076722"/>
    </source>
</evidence>
<gene>
    <name evidence="2" type="ORF">SISNIDRAFT_449618</name>
</gene>
<proteinExistence type="predicted"/>
<keyword evidence="3" id="KW-1185">Reference proteome</keyword>
<dbReference type="InterPro" id="IPR032675">
    <property type="entry name" value="LRR_dom_sf"/>
</dbReference>
<dbReference type="SUPFAM" id="SSF52047">
    <property type="entry name" value="RNI-like"/>
    <property type="match status" value="1"/>
</dbReference>
<dbReference type="AlphaFoldDB" id="A0A164ZS00"/>
<evidence type="ECO:0000313" key="2">
    <source>
        <dbReference type="EMBL" id="KZS98001.1"/>
    </source>
</evidence>